<gene>
    <name evidence="4" type="ORF">FTJAE_10925</name>
</gene>
<dbReference type="Proteomes" id="UP000530670">
    <property type="component" value="Unassembled WGS sequence"/>
</dbReference>
<evidence type="ECO:0000256" key="2">
    <source>
        <dbReference type="SAM" id="MobiDB-lite"/>
    </source>
</evidence>
<evidence type="ECO:0000313" key="4">
    <source>
        <dbReference type="EMBL" id="KAF5622389.1"/>
    </source>
</evidence>
<dbReference type="OrthoDB" id="3434319at2759"/>
<dbReference type="GeneID" id="59296084"/>
<dbReference type="InterPro" id="IPR036864">
    <property type="entry name" value="Zn2-C6_fun-type_DNA-bd_sf"/>
</dbReference>
<sequence length="995" mass="111201">MGTSTIHPSQRRLSCDVCKRHKTRCLRIKQNDPKCARCTMLDEECSIGGPKKVGRPRKSDSATGQRKDIGQPQAKLVRSQKKQTTAKNQQREPIPLSASPDPDIFLASMMFSPVPIPSTTTSIATPPFVETTTNVVFTPESSWPTPGTAEPQTSSLPQRLPPKISSCFKHSSAFADYDWNIDENDVSTTKPSQLGLTVICSDPARLVIPELGSPTGSIELSDALSQLSKLNNDLHIRMAAIETHRSVMTLSSILFREGPLFIENLTLGEFTLGSTQDLFEVLSRLLNNRSCHAPLETAHMLDIVNLPGLDGQSSSPHSYGDGHNGSSPSFASTIPSTSLQPLLAPLVLTITGVFTQLISLHEVLLKHITLWLTAEPLRPISGLQFGEASPQDLCAQGVRYSTASLSFLERIEQILGITGLPEWGEPGLLSMQQIDVLWSVLDAGEGIAPGHGFMRPAYVKRSLWKALSVMSRVVPPEYHNTWIESPEHWKPVDLRARRRGVSFSKVQSVDLVASYESPFARPTKAISFSIYPWNAITQKLCVQSLKPRLAVENVFTLGSSWLIECQSSHPRCTSAYRPAPEWLPTRLLDIGEEGLNTWKLPMGSDRRDMPTVFEFGTVSHPRPIAHLPILFRDVIKVSRRFSVRYLWIDALCIMPDSKDDWEREAPTMQYVYSNSVFTIAATGSDSPDDTLLHARDLDLVKVGKAQCSLFSDEPQPCIIYDSAYWERQLWIPDREATKELDTLMEVQDNTQMTDDLAHLWCRLVQEYCECSLTFPSDKLHAMAGIAKLFETVTGDEYVAGLWRSRFIELLHWSAAEVKPLQSTDYRAPSWSWASIDSRIWYWARSSRATNLADLVDISVLNQTSDRMSTVLSACAVVRARVIPAACKSVGMEGVTFRCHNNEFKVDFDPDTTSSELIAGNEYAYMPLILDYNSSAADKSSMERNGFCLILERDQQSISGLDRYRRLGSFHVKEGEYCDNVEDILYCTKFTEIEMI</sequence>
<dbReference type="Pfam" id="PF06985">
    <property type="entry name" value="HET"/>
    <property type="match status" value="1"/>
</dbReference>
<feature type="domain" description="Zn(2)-C6 fungal-type" evidence="3">
    <location>
        <begin position="14"/>
        <end position="47"/>
    </location>
</feature>
<dbReference type="InterPro" id="IPR010730">
    <property type="entry name" value="HET"/>
</dbReference>
<dbReference type="CDD" id="cd00067">
    <property type="entry name" value="GAL4"/>
    <property type="match status" value="1"/>
</dbReference>
<dbReference type="SUPFAM" id="SSF57701">
    <property type="entry name" value="Zn2/Cys6 DNA-binding domain"/>
    <property type="match status" value="1"/>
</dbReference>
<name>A0A8H5QWB2_9HYPO</name>
<feature type="compositionally biased region" description="Basic and acidic residues" evidence="2">
    <location>
        <begin position="57"/>
        <end position="69"/>
    </location>
</feature>
<reference evidence="4 5" key="1">
    <citation type="submission" date="2020-05" db="EMBL/GenBank/DDBJ databases">
        <title>Identification and distribution of gene clusters putatively required for synthesis of sphingolipid metabolism inhibitors in phylogenetically diverse species of the filamentous fungus Fusarium.</title>
        <authorList>
            <person name="Kim H.-S."/>
            <person name="Busman M."/>
            <person name="Brown D.W."/>
            <person name="Divon H."/>
            <person name="Uhlig S."/>
            <person name="Proctor R.H."/>
        </authorList>
    </citation>
    <scope>NUCLEOTIDE SEQUENCE [LARGE SCALE GENOMIC DNA]</scope>
    <source>
        <strain evidence="4 5">NRRL 66243</strain>
    </source>
</reference>
<dbReference type="AlphaFoldDB" id="A0A8H5QWB2"/>
<dbReference type="PANTHER" id="PTHR33112">
    <property type="entry name" value="DOMAIN PROTEIN, PUTATIVE-RELATED"/>
    <property type="match status" value="1"/>
</dbReference>
<keyword evidence="5" id="KW-1185">Reference proteome</keyword>
<comment type="caution">
    <text evidence="4">The sequence shown here is derived from an EMBL/GenBank/DDBJ whole genome shotgun (WGS) entry which is preliminary data.</text>
</comment>
<organism evidence="4 5">
    <name type="scientific">Fusarium tjaetaba</name>
    <dbReference type="NCBI Taxonomy" id="1567544"/>
    <lineage>
        <taxon>Eukaryota</taxon>
        <taxon>Fungi</taxon>
        <taxon>Dikarya</taxon>
        <taxon>Ascomycota</taxon>
        <taxon>Pezizomycotina</taxon>
        <taxon>Sordariomycetes</taxon>
        <taxon>Hypocreomycetidae</taxon>
        <taxon>Hypocreales</taxon>
        <taxon>Nectriaceae</taxon>
        <taxon>Fusarium</taxon>
        <taxon>Fusarium fujikuroi species complex</taxon>
    </lineage>
</organism>
<dbReference type="GO" id="GO:0008270">
    <property type="term" value="F:zinc ion binding"/>
    <property type="evidence" value="ECO:0007669"/>
    <property type="project" value="InterPro"/>
</dbReference>
<protein>
    <submittedName>
        <fullName evidence="4">C6 zinc finger domain protein</fullName>
    </submittedName>
</protein>
<dbReference type="InterPro" id="IPR001138">
    <property type="entry name" value="Zn2Cys6_DnaBD"/>
</dbReference>
<dbReference type="GO" id="GO:0000981">
    <property type="term" value="F:DNA-binding transcription factor activity, RNA polymerase II-specific"/>
    <property type="evidence" value="ECO:0007669"/>
    <property type="project" value="InterPro"/>
</dbReference>
<dbReference type="EMBL" id="JAAQRI010000262">
    <property type="protein sequence ID" value="KAF5622389.1"/>
    <property type="molecule type" value="Genomic_DNA"/>
</dbReference>
<feature type="region of interest" description="Disordered" evidence="2">
    <location>
        <begin position="46"/>
        <end position="101"/>
    </location>
</feature>
<dbReference type="PROSITE" id="PS00463">
    <property type="entry name" value="ZN2_CY6_FUNGAL_1"/>
    <property type="match status" value="1"/>
</dbReference>
<dbReference type="Gene3D" id="4.10.240.10">
    <property type="entry name" value="Zn(2)-C6 fungal-type DNA-binding domain"/>
    <property type="match status" value="1"/>
</dbReference>
<evidence type="ECO:0000313" key="5">
    <source>
        <dbReference type="Proteomes" id="UP000530670"/>
    </source>
</evidence>
<evidence type="ECO:0000256" key="1">
    <source>
        <dbReference type="ARBA" id="ARBA00023242"/>
    </source>
</evidence>
<feature type="compositionally biased region" description="Polar residues" evidence="2">
    <location>
        <begin position="139"/>
        <end position="157"/>
    </location>
</feature>
<dbReference type="RefSeq" id="XP_037202018.1">
    <property type="nucleotide sequence ID" value="XM_037343814.1"/>
</dbReference>
<dbReference type="PANTHER" id="PTHR33112:SF16">
    <property type="entry name" value="HETEROKARYON INCOMPATIBILITY DOMAIN-CONTAINING PROTEIN"/>
    <property type="match status" value="1"/>
</dbReference>
<accession>A0A8H5QWB2</accession>
<keyword evidence="1" id="KW-0539">Nucleus</keyword>
<proteinExistence type="predicted"/>
<dbReference type="PROSITE" id="PS50048">
    <property type="entry name" value="ZN2_CY6_FUNGAL_2"/>
    <property type="match status" value="1"/>
</dbReference>
<feature type="region of interest" description="Disordered" evidence="2">
    <location>
        <begin position="139"/>
        <end position="161"/>
    </location>
</feature>
<evidence type="ECO:0000259" key="3">
    <source>
        <dbReference type="PROSITE" id="PS50048"/>
    </source>
</evidence>